<gene>
    <name evidence="1" type="ORF">WJX73_003534</name>
</gene>
<proteinExistence type="predicted"/>
<dbReference type="AlphaFoldDB" id="A0AAW1P8L7"/>
<evidence type="ECO:0000313" key="2">
    <source>
        <dbReference type="Proteomes" id="UP001465755"/>
    </source>
</evidence>
<dbReference type="Proteomes" id="UP001465755">
    <property type="component" value="Unassembled WGS sequence"/>
</dbReference>
<protein>
    <submittedName>
        <fullName evidence="1">Uncharacterized protein</fullName>
    </submittedName>
</protein>
<reference evidence="1 2" key="1">
    <citation type="journal article" date="2024" name="Nat. Commun.">
        <title>Phylogenomics reveals the evolutionary origins of lichenization in chlorophyte algae.</title>
        <authorList>
            <person name="Puginier C."/>
            <person name="Libourel C."/>
            <person name="Otte J."/>
            <person name="Skaloud P."/>
            <person name="Haon M."/>
            <person name="Grisel S."/>
            <person name="Petersen M."/>
            <person name="Berrin J.G."/>
            <person name="Delaux P.M."/>
            <person name="Dal Grande F."/>
            <person name="Keller J."/>
        </authorList>
    </citation>
    <scope>NUCLEOTIDE SEQUENCE [LARGE SCALE GENOMIC DNA]</scope>
    <source>
        <strain evidence="1 2">SAG 2036</strain>
    </source>
</reference>
<organism evidence="1 2">
    <name type="scientific">Symbiochloris irregularis</name>
    <dbReference type="NCBI Taxonomy" id="706552"/>
    <lineage>
        <taxon>Eukaryota</taxon>
        <taxon>Viridiplantae</taxon>
        <taxon>Chlorophyta</taxon>
        <taxon>core chlorophytes</taxon>
        <taxon>Trebouxiophyceae</taxon>
        <taxon>Trebouxiales</taxon>
        <taxon>Trebouxiaceae</taxon>
        <taxon>Symbiochloris</taxon>
    </lineage>
</organism>
<sequence length="147" mass="16755">MRQEKFKKEFRCCATLTLRDAALRAATFRVDPDWEALTAELIDLGRLYQGPAIGFFVGPGQVRAWITARGAALGECTEHVWGDGYLSTWEISRLTQAQFDSIGIQVLNAAILVGLWHDEEYMRASDHELDQMLRLRQSWDNELMFCG</sequence>
<evidence type="ECO:0000313" key="1">
    <source>
        <dbReference type="EMBL" id="KAK9804134.1"/>
    </source>
</evidence>
<keyword evidence="2" id="KW-1185">Reference proteome</keyword>
<accession>A0AAW1P8L7</accession>
<comment type="caution">
    <text evidence="1">The sequence shown here is derived from an EMBL/GenBank/DDBJ whole genome shotgun (WGS) entry which is preliminary data.</text>
</comment>
<name>A0AAW1P8L7_9CHLO</name>
<dbReference type="EMBL" id="JALJOQ010000052">
    <property type="protein sequence ID" value="KAK9804134.1"/>
    <property type="molecule type" value="Genomic_DNA"/>
</dbReference>